<reference evidence="2 3" key="1">
    <citation type="journal article" date="2012" name="Genome Biol.">
        <title>Genome and low-iron response of an oceanic diatom adapted to chronic iron limitation.</title>
        <authorList>
            <person name="Lommer M."/>
            <person name="Specht M."/>
            <person name="Roy A.S."/>
            <person name="Kraemer L."/>
            <person name="Andreson R."/>
            <person name="Gutowska M.A."/>
            <person name="Wolf J."/>
            <person name="Bergner S.V."/>
            <person name="Schilhabel M.B."/>
            <person name="Klostermeier U.C."/>
            <person name="Beiko R.G."/>
            <person name="Rosenstiel P."/>
            <person name="Hippler M."/>
            <person name="Laroche J."/>
        </authorList>
    </citation>
    <scope>NUCLEOTIDE SEQUENCE [LARGE SCALE GENOMIC DNA]</scope>
    <source>
        <strain evidence="2 3">CCMP1005</strain>
    </source>
</reference>
<name>K0RP90_THAOC</name>
<feature type="non-terminal residue" evidence="2">
    <location>
        <position position="166"/>
    </location>
</feature>
<protein>
    <submittedName>
        <fullName evidence="2">Uncharacterized protein</fullName>
    </submittedName>
</protein>
<comment type="caution">
    <text evidence="2">The sequence shown here is derived from an EMBL/GenBank/DDBJ whole genome shotgun (WGS) entry which is preliminary data.</text>
</comment>
<gene>
    <name evidence="2" type="ORF">THAOC_26337</name>
</gene>
<feature type="region of interest" description="Disordered" evidence="1">
    <location>
        <begin position="1"/>
        <end position="29"/>
    </location>
</feature>
<proteinExistence type="predicted"/>
<evidence type="ECO:0000256" key="1">
    <source>
        <dbReference type="SAM" id="MobiDB-lite"/>
    </source>
</evidence>
<evidence type="ECO:0000313" key="3">
    <source>
        <dbReference type="Proteomes" id="UP000266841"/>
    </source>
</evidence>
<accession>K0RP90</accession>
<organism evidence="2 3">
    <name type="scientific">Thalassiosira oceanica</name>
    <name type="common">Marine diatom</name>
    <dbReference type="NCBI Taxonomy" id="159749"/>
    <lineage>
        <taxon>Eukaryota</taxon>
        <taxon>Sar</taxon>
        <taxon>Stramenopiles</taxon>
        <taxon>Ochrophyta</taxon>
        <taxon>Bacillariophyta</taxon>
        <taxon>Coscinodiscophyceae</taxon>
        <taxon>Thalassiosirophycidae</taxon>
        <taxon>Thalassiosirales</taxon>
        <taxon>Thalassiosiraceae</taxon>
        <taxon>Thalassiosira</taxon>
    </lineage>
</organism>
<sequence>MDIPHCLIASTSTTQSGTATGRGGGEKGRSLRRIVPFEPTAGIQEEASSSADFIPLARPTGKVKQGIESMNFVAQVEDHLRDLASSAGSRGSSHGASVRDASESAILRLRSLQTSYVAAVRAAAAGPGRRHPDTSHFRSRDVLRPFLLAAGDPSASSDALAASLGG</sequence>
<keyword evidence="3" id="KW-1185">Reference proteome</keyword>
<dbReference type="AlphaFoldDB" id="K0RP90"/>
<feature type="compositionally biased region" description="Low complexity" evidence="1">
    <location>
        <begin position="10"/>
        <end position="19"/>
    </location>
</feature>
<dbReference type="EMBL" id="AGNL01036362">
    <property type="protein sequence ID" value="EJK54104.1"/>
    <property type="molecule type" value="Genomic_DNA"/>
</dbReference>
<evidence type="ECO:0000313" key="2">
    <source>
        <dbReference type="EMBL" id="EJK54104.1"/>
    </source>
</evidence>
<dbReference type="OrthoDB" id="294853at2759"/>
<dbReference type="Proteomes" id="UP000266841">
    <property type="component" value="Unassembled WGS sequence"/>
</dbReference>